<name>A0A1A9V0I7_GLOAU</name>
<feature type="region of interest" description="Disordered" evidence="1">
    <location>
        <begin position="50"/>
        <end position="88"/>
    </location>
</feature>
<sequence length="88" mass="9015">MCSSLAVEMETVFFLTQYFISAPAIFSQLYPNRVEWSEDYVCGISDGSSASGGGGGVSNGGSNDTNSGSGGGGGVSNHAKLRPETKLN</sequence>
<dbReference type="Proteomes" id="UP000078200">
    <property type="component" value="Unassembled WGS sequence"/>
</dbReference>
<evidence type="ECO:0000256" key="1">
    <source>
        <dbReference type="SAM" id="MobiDB-lite"/>
    </source>
</evidence>
<organism evidence="2 3">
    <name type="scientific">Glossina austeni</name>
    <name type="common">Savannah tsetse fly</name>
    <dbReference type="NCBI Taxonomy" id="7395"/>
    <lineage>
        <taxon>Eukaryota</taxon>
        <taxon>Metazoa</taxon>
        <taxon>Ecdysozoa</taxon>
        <taxon>Arthropoda</taxon>
        <taxon>Hexapoda</taxon>
        <taxon>Insecta</taxon>
        <taxon>Pterygota</taxon>
        <taxon>Neoptera</taxon>
        <taxon>Endopterygota</taxon>
        <taxon>Diptera</taxon>
        <taxon>Brachycera</taxon>
        <taxon>Muscomorpha</taxon>
        <taxon>Hippoboscoidea</taxon>
        <taxon>Glossinidae</taxon>
        <taxon>Glossina</taxon>
    </lineage>
</organism>
<evidence type="ECO:0000313" key="2">
    <source>
        <dbReference type="EnsemblMetazoa" id="GAUT021760-PA"/>
    </source>
</evidence>
<dbReference type="AlphaFoldDB" id="A0A1A9V0I7"/>
<keyword evidence="3" id="KW-1185">Reference proteome</keyword>
<feature type="compositionally biased region" description="Gly residues" evidence="1">
    <location>
        <begin position="50"/>
        <end position="59"/>
    </location>
</feature>
<proteinExistence type="predicted"/>
<dbReference type="EnsemblMetazoa" id="GAUT021760-RA">
    <property type="protein sequence ID" value="GAUT021760-PA"/>
    <property type="gene ID" value="GAUT021760"/>
</dbReference>
<reference evidence="2" key="1">
    <citation type="submission" date="2020-05" db="UniProtKB">
        <authorList>
            <consortium name="EnsemblMetazoa"/>
        </authorList>
    </citation>
    <scope>IDENTIFICATION</scope>
    <source>
        <strain evidence="2">TTRI</strain>
    </source>
</reference>
<evidence type="ECO:0000313" key="3">
    <source>
        <dbReference type="Proteomes" id="UP000078200"/>
    </source>
</evidence>
<protein>
    <submittedName>
        <fullName evidence="2">Uncharacterized protein</fullName>
    </submittedName>
</protein>
<accession>A0A1A9V0I7</accession>
<dbReference type="VEuPathDB" id="VectorBase:GAUT021760"/>